<name>A0ABS4E4R9_9HYPH</name>
<protein>
    <recommendedName>
        <fullName evidence="2">2TM domain-containing protein</fullName>
    </recommendedName>
</protein>
<proteinExistence type="predicted"/>
<dbReference type="RefSeq" id="WP_209948140.1">
    <property type="nucleotide sequence ID" value="NZ_JAGGJU010000013.1"/>
</dbReference>
<dbReference type="Pfam" id="PF13239">
    <property type="entry name" value="2TM"/>
    <property type="match status" value="1"/>
</dbReference>
<reference evidence="3 4" key="1">
    <citation type="submission" date="2021-03" db="EMBL/GenBank/DDBJ databases">
        <title>Genomic Encyclopedia of Type Strains, Phase IV (KMG-IV): sequencing the most valuable type-strain genomes for metagenomic binning, comparative biology and taxonomic classification.</title>
        <authorList>
            <person name="Goeker M."/>
        </authorList>
    </citation>
    <scope>NUCLEOTIDE SEQUENCE [LARGE SCALE GENOMIC DNA]</scope>
    <source>
        <strain evidence="3 4">DSM 21600</strain>
    </source>
</reference>
<dbReference type="EMBL" id="JAGGJU010000013">
    <property type="protein sequence ID" value="MBP1852908.1"/>
    <property type="molecule type" value="Genomic_DNA"/>
</dbReference>
<evidence type="ECO:0000259" key="2">
    <source>
        <dbReference type="Pfam" id="PF13239"/>
    </source>
</evidence>
<keyword evidence="1" id="KW-0472">Membrane</keyword>
<evidence type="ECO:0000313" key="4">
    <source>
        <dbReference type="Proteomes" id="UP000759443"/>
    </source>
</evidence>
<keyword evidence="4" id="KW-1185">Reference proteome</keyword>
<feature type="transmembrane region" description="Helical" evidence="1">
    <location>
        <begin position="12"/>
        <end position="33"/>
    </location>
</feature>
<organism evidence="3 4">
    <name type="scientific">Rhizobium halophytocola</name>
    <dbReference type="NCBI Taxonomy" id="735519"/>
    <lineage>
        <taxon>Bacteria</taxon>
        <taxon>Pseudomonadati</taxon>
        <taxon>Pseudomonadota</taxon>
        <taxon>Alphaproteobacteria</taxon>
        <taxon>Hyphomicrobiales</taxon>
        <taxon>Rhizobiaceae</taxon>
        <taxon>Rhizobium/Agrobacterium group</taxon>
        <taxon>Rhizobium</taxon>
    </lineage>
</organism>
<evidence type="ECO:0000256" key="1">
    <source>
        <dbReference type="SAM" id="Phobius"/>
    </source>
</evidence>
<keyword evidence="1" id="KW-1133">Transmembrane helix</keyword>
<gene>
    <name evidence="3" type="ORF">J2Z17_004367</name>
</gene>
<evidence type="ECO:0000313" key="3">
    <source>
        <dbReference type="EMBL" id="MBP1852908.1"/>
    </source>
</evidence>
<dbReference type="Proteomes" id="UP000759443">
    <property type="component" value="Unassembled WGS sequence"/>
</dbReference>
<dbReference type="InterPro" id="IPR025698">
    <property type="entry name" value="2TM_dom"/>
</dbReference>
<accession>A0ABS4E4R9</accession>
<comment type="caution">
    <text evidence="3">The sequence shown here is derived from an EMBL/GenBank/DDBJ whole genome shotgun (WGS) entry which is preliminary data.</text>
</comment>
<feature type="transmembrane region" description="Helical" evidence="1">
    <location>
        <begin position="39"/>
        <end position="58"/>
    </location>
</feature>
<sequence>MKNASQAQMKLGLRIHATVFVPTIILLIIVNFLIGPPYWFGWVLLGWGVGLIAHWLSVRYHVSQRGDPS</sequence>
<feature type="domain" description="2TM" evidence="2">
    <location>
        <begin position="4"/>
        <end position="58"/>
    </location>
</feature>
<keyword evidence="1" id="KW-0812">Transmembrane</keyword>